<sequence length="195" mass="21416">MNHLMIDIETLGTRPNAPILSIGAVVFDPNTGKQGATFYRAIDPANAFLHGVPDGDTFKWWMEQSDAARKAAVAGNTLLADALTDLTKMPVVWKDVQVWANDPDFDVTILNYAFHKVLGQLAPWRFWNTRSCRTIAEVAGKRPPKPQGVHHNALDDAKHQAKWVSDMWQGLRGKKATPATKPAAPAPVAADDDLL</sequence>
<protein>
    <submittedName>
        <fullName evidence="3">3'-5' exoribonuclease</fullName>
    </submittedName>
</protein>
<reference evidence="3 4" key="1">
    <citation type="submission" date="2020-10" db="EMBL/GenBank/DDBJ databases">
        <title>Aquamicrobium zhengzhouensis sp. nov., a exopolysaccharide producing bacterium isolated from farmland soil.</title>
        <authorList>
            <person name="Wang X."/>
        </authorList>
    </citation>
    <scope>NUCLEOTIDE SEQUENCE [LARGE SCALE GENOMIC DNA]</scope>
    <source>
        <strain evidence="4">cd-1</strain>
    </source>
</reference>
<dbReference type="Proteomes" id="UP000601789">
    <property type="component" value="Unassembled WGS sequence"/>
</dbReference>
<proteinExistence type="predicted"/>
<dbReference type="Gene3D" id="3.30.420.10">
    <property type="entry name" value="Ribonuclease H-like superfamily/Ribonuclease H"/>
    <property type="match status" value="1"/>
</dbReference>
<organism evidence="3 4">
    <name type="scientific">Aquamicrobium zhengzhouense</name>
    <dbReference type="NCBI Taxonomy" id="2781738"/>
    <lineage>
        <taxon>Bacteria</taxon>
        <taxon>Pseudomonadati</taxon>
        <taxon>Pseudomonadota</taxon>
        <taxon>Alphaproteobacteria</taxon>
        <taxon>Hyphomicrobiales</taxon>
        <taxon>Phyllobacteriaceae</taxon>
        <taxon>Aquamicrobium</taxon>
    </lineage>
</organism>
<keyword evidence="4" id="KW-1185">Reference proteome</keyword>
<dbReference type="SUPFAM" id="SSF53098">
    <property type="entry name" value="Ribonuclease H-like"/>
    <property type="match status" value="1"/>
</dbReference>
<feature type="region of interest" description="Disordered" evidence="1">
    <location>
        <begin position="173"/>
        <end position="195"/>
    </location>
</feature>
<evidence type="ECO:0000313" key="3">
    <source>
        <dbReference type="EMBL" id="MBI1620089.1"/>
    </source>
</evidence>
<evidence type="ECO:0000259" key="2">
    <source>
        <dbReference type="Pfam" id="PF16473"/>
    </source>
</evidence>
<feature type="domain" description="3'-5' exoribonuclease Rv2179c-like" evidence="2">
    <location>
        <begin position="2"/>
        <end position="168"/>
    </location>
</feature>
<evidence type="ECO:0000313" key="4">
    <source>
        <dbReference type="Proteomes" id="UP000601789"/>
    </source>
</evidence>
<gene>
    <name evidence="3" type="ORF">IOD40_05345</name>
</gene>
<evidence type="ECO:0000256" key="1">
    <source>
        <dbReference type="SAM" id="MobiDB-lite"/>
    </source>
</evidence>
<comment type="caution">
    <text evidence="3">The sequence shown here is derived from an EMBL/GenBank/DDBJ whole genome shotgun (WGS) entry which is preliminary data.</text>
</comment>
<dbReference type="InterPro" id="IPR036397">
    <property type="entry name" value="RNaseH_sf"/>
</dbReference>
<name>A0ABS0S9Y8_9HYPH</name>
<dbReference type="InterPro" id="IPR012337">
    <property type="entry name" value="RNaseH-like_sf"/>
</dbReference>
<accession>A0ABS0S9Y8</accession>
<dbReference type="RefSeq" id="WP_198475058.1">
    <property type="nucleotide sequence ID" value="NZ_JADGMQ010000002.1"/>
</dbReference>
<dbReference type="InterPro" id="IPR033390">
    <property type="entry name" value="Rv2179c-like"/>
</dbReference>
<feature type="compositionally biased region" description="Low complexity" evidence="1">
    <location>
        <begin position="176"/>
        <end position="189"/>
    </location>
</feature>
<dbReference type="Pfam" id="PF16473">
    <property type="entry name" value="Rv2179c-like"/>
    <property type="match status" value="1"/>
</dbReference>
<dbReference type="EMBL" id="JADGMQ010000002">
    <property type="protein sequence ID" value="MBI1620089.1"/>
    <property type="molecule type" value="Genomic_DNA"/>
</dbReference>